<keyword evidence="2" id="KW-1185">Reference proteome</keyword>
<name>A0A7D6ZTR1_9NOCA</name>
<sequence length="215" mass="22231">MRRAGIAVAAVVFAVLVLVLGWAFPPKPAVISTDRLGPENGEPVADYLTFARETLQGSDSGKHWALMSFGSGITAARIPEFTAGLRVSRVLYHVPLDRVATPVITVVVPSNPAVAAASQTAAADMVAATQAFSERSNRTNAVVAARLRGNCACLVGLVLHGTLPELRSLAALPGVRAVEALPADASAGVFAVAPLLPEHAEYVKPGPDDGPVPDN</sequence>
<organism evidence="1 2">
    <name type="scientific">Nocardia huaxiensis</name>
    <dbReference type="NCBI Taxonomy" id="2755382"/>
    <lineage>
        <taxon>Bacteria</taxon>
        <taxon>Bacillati</taxon>
        <taxon>Actinomycetota</taxon>
        <taxon>Actinomycetes</taxon>
        <taxon>Mycobacteriales</taxon>
        <taxon>Nocardiaceae</taxon>
        <taxon>Nocardia</taxon>
    </lineage>
</organism>
<dbReference type="Proteomes" id="UP000515512">
    <property type="component" value="Chromosome"/>
</dbReference>
<evidence type="ECO:0000313" key="2">
    <source>
        <dbReference type="Proteomes" id="UP000515512"/>
    </source>
</evidence>
<dbReference type="KEGG" id="nhu:H0264_16665"/>
<proteinExistence type="predicted"/>
<dbReference type="RefSeq" id="WP_181584809.1">
    <property type="nucleotide sequence ID" value="NZ_CP059399.1"/>
</dbReference>
<evidence type="ECO:0000313" key="1">
    <source>
        <dbReference type="EMBL" id="QLY33645.1"/>
    </source>
</evidence>
<accession>A0A7D6ZTR1</accession>
<dbReference type="EMBL" id="CP059399">
    <property type="protein sequence ID" value="QLY33645.1"/>
    <property type="molecule type" value="Genomic_DNA"/>
</dbReference>
<dbReference type="AlphaFoldDB" id="A0A7D6ZTR1"/>
<reference evidence="1 2" key="1">
    <citation type="submission" date="2020-07" db="EMBL/GenBank/DDBJ databases">
        <authorList>
            <person name="Zhuang K."/>
            <person name="Ran Y."/>
        </authorList>
    </citation>
    <scope>NUCLEOTIDE SEQUENCE [LARGE SCALE GENOMIC DNA]</scope>
    <source>
        <strain evidence="1 2">WCH-YHL-001</strain>
    </source>
</reference>
<protein>
    <submittedName>
        <fullName evidence="1">Uncharacterized protein</fullName>
    </submittedName>
</protein>
<gene>
    <name evidence="1" type="ORF">H0264_16665</name>
</gene>